<dbReference type="Proteomes" id="UP001177670">
    <property type="component" value="Unassembled WGS sequence"/>
</dbReference>
<gene>
    <name evidence="1" type="ORF">K0M31_000264</name>
</gene>
<evidence type="ECO:0000313" key="2">
    <source>
        <dbReference type="Proteomes" id="UP001177670"/>
    </source>
</evidence>
<reference evidence="1" key="1">
    <citation type="submission" date="2021-10" db="EMBL/GenBank/DDBJ databases">
        <title>Melipona bicolor Genome sequencing and assembly.</title>
        <authorList>
            <person name="Araujo N.S."/>
            <person name="Arias M.C."/>
        </authorList>
    </citation>
    <scope>NUCLEOTIDE SEQUENCE</scope>
    <source>
        <strain evidence="1">USP_2M_L1-L4_2017</strain>
        <tissue evidence="1">Whole body</tissue>
    </source>
</reference>
<evidence type="ECO:0000313" key="1">
    <source>
        <dbReference type="EMBL" id="KAK1135679.1"/>
    </source>
</evidence>
<sequence>MVLYRANRITFETGSVDVRDGGDACGAASFIINATKPIDFEAVPNSLIDKFVGGSSGLLLAPLTLC</sequence>
<proteinExistence type="predicted"/>
<accession>A0AA40KWH2</accession>
<name>A0AA40KWH2_9HYME</name>
<dbReference type="EMBL" id="JAHYIQ010000001">
    <property type="protein sequence ID" value="KAK1135679.1"/>
    <property type="molecule type" value="Genomic_DNA"/>
</dbReference>
<dbReference type="AlphaFoldDB" id="A0AA40KWH2"/>
<comment type="caution">
    <text evidence="1">The sequence shown here is derived from an EMBL/GenBank/DDBJ whole genome shotgun (WGS) entry which is preliminary data.</text>
</comment>
<keyword evidence="2" id="KW-1185">Reference proteome</keyword>
<protein>
    <submittedName>
        <fullName evidence="1">Uncharacterized protein</fullName>
    </submittedName>
</protein>
<organism evidence="1 2">
    <name type="scientific">Melipona bicolor</name>
    <dbReference type="NCBI Taxonomy" id="60889"/>
    <lineage>
        <taxon>Eukaryota</taxon>
        <taxon>Metazoa</taxon>
        <taxon>Ecdysozoa</taxon>
        <taxon>Arthropoda</taxon>
        <taxon>Hexapoda</taxon>
        <taxon>Insecta</taxon>
        <taxon>Pterygota</taxon>
        <taxon>Neoptera</taxon>
        <taxon>Endopterygota</taxon>
        <taxon>Hymenoptera</taxon>
        <taxon>Apocrita</taxon>
        <taxon>Aculeata</taxon>
        <taxon>Apoidea</taxon>
        <taxon>Anthophila</taxon>
        <taxon>Apidae</taxon>
        <taxon>Melipona</taxon>
    </lineage>
</organism>